<organism evidence="2 3">
    <name type="scientific">Pseudomonas agronomica</name>
    <dbReference type="NCBI Taxonomy" id="2979328"/>
    <lineage>
        <taxon>Bacteria</taxon>
        <taxon>Pseudomonadati</taxon>
        <taxon>Pseudomonadota</taxon>
        <taxon>Gammaproteobacteria</taxon>
        <taxon>Pseudomonadales</taxon>
        <taxon>Pseudomonadaceae</taxon>
        <taxon>Pseudomonas</taxon>
    </lineage>
</organism>
<protein>
    <submittedName>
        <fullName evidence="2">Type II secretion system protein GspJ</fullName>
    </submittedName>
</protein>
<gene>
    <name evidence="2" type="ORF">OC610_29235</name>
</gene>
<evidence type="ECO:0000313" key="2">
    <source>
        <dbReference type="EMBL" id="MCW1248538.1"/>
    </source>
</evidence>
<evidence type="ECO:0000256" key="1">
    <source>
        <dbReference type="SAM" id="MobiDB-lite"/>
    </source>
</evidence>
<name>A0ABT3FHH1_9PSED</name>
<feature type="non-terminal residue" evidence="2">
    <location>
        <position position="1"/>
    </location>
</feature>
<dbReference type="EMBL" id="JAOSHO010001129">
    <property type="protein sequence ID" value="MCW1248538.1"/>
    <property type="molecule type" value="Genomic_DNA"/>
</dbReference>
<feature type="compositionally biased region" description="Pro residues" evidence="1">
    <location>
        <begin position="32"/>
        <end position="47"/>
    </location>
</feature>
<sequence length="91" mass="10119">LQDSAEQHAQLMRALNQLQRDFALRATTELAEPPPPDEPSASRPPVPAAISIRSSDSDPLQLELIRAAADQDGKMQRVRWWIESGTLFRAS</sequence>
<evidence type="ECO:0000313" key="3">
    <source>
        <dbReference type="Proteomes" id="UP001061999"/>
    </source>
</evidence>
<keyword evidence="3" id="KW-1185">Reference proteome</keyword>
<feature type="region of interest" description="Disordered" evidence="1">
    <location>
        <begin position="27"/>
        <end position="49"/>
    </location>
</feature>
<dbReference type="Proteomes" id="UP001061999">
    <property type="component" value="Unassembled WGS sequence"/>
</dbReference>
<proteinExistence type="predicted"/>
<feature type="non-terminal residue" evidence="2">
    <location>
        <position position="91"/>
    </location>
</feature>
<comment type="caution">
    <text evidence="2">The sequence shown here is derived from an EMBL/GenBank/DDBJ whole genome shotgun (WGS) entry which is preliminary data.</text>
</comment>
<accession>A0ABT3FHH1</accession>
<reference evidence="2" key="1">
    <citation type="submission" date="2022-07" db="EMBL/GenBank/DDBJ databases">
        <title>Pseudomonas agronomica sp. nov.: a novel bacterium with biotechnological application in the synthesis of biofertilizers from valorized agricultural residues.</title>
        <authorList>
            <person name="Robas M."/>
            <person name="Fernandez V.M."/>
            <person name="Luna L."/>
            <person name="Provanza A."/>
            <person name="Jimenez P.A."/>
        </authorList>
    </citation>
    <scope>NUCLEOTIDE SEQUENCE</scope>
    <source>
        <strain evidence="2">SAICEU22T</strain>
    </source>
</reference>